<protein>
    <submittedName>
        <fullName evidence="1">Uncharacterized protein</fullName>
    </submittedName>
</protein>
<organism evidence="1 2">
    <name type="scientific">Ensete ventricosum</name>
    <name type="common">Abyssinian banana</name>
    <name type="synonym">Musa ensete</name>
    <dbReference type="NCBI Taxonomy" id="4639"/>
    <lineage>
        <taxon>Eukaryota</taxon>
        <taxon>Viridiplantae</taxon>
        <taxon>Streptophyta</taxon>
        <taxon>Embryophyta</taxon>
        <taxon>Tracheophyta</taxon>
        <taxon>Spermatophyta</taxon>
        <taxon>Magnoliopsida</taxon>
        <taxon>Liliopsida</taxon>
        <taxon>Zingiberales</taxon>
        <taxon>Musaceae</taxon>
        <taxon>Ensete</taxon>
    </lineage>
</organism>
<dbReference type="AlphaFoldDB" id="A0A426Y7I1"/>
<proteinExistence type="predicted"/>
<evidence type="ECO:0000313" key="1">
    <source>
        <dbReference type="EMBL" id="RRT47683.1"/>
    </source>
</evidence>
<dbReference type="Proteomes" id="UP000287651">
    <property type="component" value="Unassembled WGS sequence"/>
</dbReference>
<name>A0A426Y7I1_ENSVE</name>
<sequence length="85" mass="10147">MFTWHIHLHDDHSPYLENDEETLTDHDHLLTDHHMVTDGENNHDHLDKASALEIYGTHHHNHHDYGLHETFHDQSELPKHKKLVK</sequence>
<reference evidence="1 2" key="1">
    <citation type="journal article" date="2014" name="Agronomy (Basel)">
        <title>A Draft Genome Sequence for Ensete ventricosum, the Drought-Tolerant Tree Against Hunger.</title>
        <authorList>
            <person name="Harrison J."/>
            <person name="Moore K.A."/>
            <person name="Paszkiewicz K."/>
            <person name="Jones T."/>
            <person name="Grant M."/>
            <person name="Ambacheew D."/>
            <person name="Muzemil S."/>
            <person name="Studholme D.J."/>
        </authorList>
    </citation>
    <scope>NUCLEOTIDE SEQUENCE [LARGE SCALE GENOMIC DNA]</scope>
</reference>
<evidence type="ECO:0000313" key="2">
    <source>
        <dbReference type="Proteomes" id="UP000287651"/>
    </source>
</evidence>
<dbReference type="EMBL" id="AMZH03014413">
    <property type="protein sequence ID" value="RRT47683.1"/>
    <property type="molecule type" value="Genomic_DNA"/>
</dbReference>
<comment type="caution">
    <text evidence="1">The sequence shown here is derived from an EMBL/GenBank/DDBJ whole genome shotgun (WGS) entry which is preliminary data.</text>
</comment>
<accession>A0A426Y7I1</accession>
<gene>
    <name evidence="1" type="ORF">B296_00053562</name>
</gene>